<comment type="caution">
    <text evidence="2">The sequence shown here is derived from an EMBL/GenBank/DDBJ whole genome shotgun (WGS) entry which is preliminary data.</text>
</comment>
<dbReference type="Pfam" id="PF08242">
    <property type="entry name" value="Methyltransf_12"/>
    <property type="match status" value="1"/>
</dbReference>
<dbReference type="GO" id="GO:0032259">
    <property type="term" value="P:methylation"/>
    <property type="evidence" value="ECO:0007669"/>
    <property type="project" value="UniProtKB-KW"/>
</dbReference>
<dbReference type="Proteomes" id="UP001153069">
    <property type="component" value="Unassembled WGS sequence"/>
</dbReference>
<evidence type="ECO:0000313" key="3">
    <source>
        <dbReference type="Proteomes" id="UP001153069"/>
    </source>
</evidence>
<organism evidence="2 3">
    <name type="scientific">Seminavis robusta</name>
    <dbReference type="NCBI Taxonomy" id="568900"/>
    <lineage>
        <taxon>Eukaryota</taxon>
        <taxon>Sar</taxon>
        <taxon>Stramenopiles</taxon>
        <taxon>Ochrophyta</taxon>
        <taxon>Bacillariophyta</taxon>
        <taxon>Bacillariophyceae</taxon>
        <taxon>Bacillariophycidae</taxon>
        <taxon>Naviculales</taxon>
        <taxon>Naviculaceae</taxon>
        <taxon>Seminavis</taxon>
    </lineage>
</organism>
<feature type="domain" description="Methyltransferase type 12" evidence="1">
    <location>
        <begin position="135"/>
        <end position="257"/>
    </location>
</feature>
<gene>
    <name evidence="2" type="ORF">SEMRO_601_G173590.1</name>
</gene>
<evidence type="ECO:0000313" key="2">
    <source>
        <dbReference type="EMBL" id="CAB9513599.1"/>
    </source>
</evidence>
<reference evidence="2" key="1">
    <citation type="submission" date="2020-06" db="EMBL/GenBank/DDBJ databases">
        <authorList>
            <consortium name="Plant Systems Biology data submission"/>
        </authorList>
    </citation>
    <scope>NUCLEOTIDE SEQUENCE</scope>
    <source>
        <strain evidence="2">D6</strain>
    </source>
</reference>
<keyword evidence="3" id="KW-1185">Reference proteome</keyword>
<name>A0A9N8E6H0_9STRA</name>
<dbReference type="InterPro" id="IPR013217">
    <property type="entry name" value="Methyltransf_12"/>
</dbReference>
<dbReference type="AlphaFoldDB" id="A0A9N8E6H0"/>
<evidence type="ECO:0000259" key="1">
    <source>
        <dbReference type="Pfam" id="PF08242"/>
    </source>
</evidence>
<dbReference type="SUPFAM" id="SSF53335">
    <property type="entry name" value="S-adenosyl-L-methionine-dependent methyltransferases"/>
    <property type="match status" value="1"/>
</dbReference>
<keyword evidence="2" id="KW-0489">Methyltransferase</keyword>
<dbReference type="EMBL" id="CAICTM010000600">
    <property type="protein sequence ID" value="CAB9513599.1"/>
    <property type="molecule type" value="Genomic_DNA"/>
</dbReference>
<dbReference type="GO" id="GO:0008168">
    <property type="term" value="F:methyltransferase activity"/>
    <property type="evidence" value="ECO:0007669"/>
    <property type="project" value="UniProtKB-KW"/>
</dbReference>
<dbReference type="InterPro" id="IPR029063">
    <property type="entry name" value="SAM-dependent_MTases_sf"/>
</dbReference>
<sequence>MRALSSVNPWDRLWPSVAALRTEWQSCTHLAGLPEGVQEALRSMTAEKETHDNTDLQNLHRIGVLTRRINTFLEQQLLSSNNTKKTSEAVYTPMTLDAYDALVWDFNAPFHWRIQRQEIDALYQKGLAGSKRHCEVAVGTGLFLRQWARRLPQSKENATDQAELENLTLMDLSPSSLEGCYQRLQEEEFFAENNNQALLSIDKVQANIQTLPPKRLQHSFDSVAANFLLHCLHGKSMQDKSNAIRSCASLLNPQGVFFGSTILGFELEQDAVMAGPYAIQTNQLYNELGIFGNRGDTFADLTALLEEYFDEVDIVKVGYCAVWLAKNPKRQVAGNKQ</sequence>
<keyword evidence="2" id="KW-0808">Transferase</keyword>
<dbReference type="PANTHER" id="PTHR43591:SF110">
    <property type="entry name" value="RHODANESE DOMAIN-CONTAINING PROTEIN"/>
    <property type="match status" value="1"/>
</dbReference>
<accession>A0A9N8E6H0</accession>
<protein>
    <submittedName>
        <fullName evidence="2">Sam-dependent methyltransferase</fullName>
    </submittedName>
</protein>
<dbReference type="CDD" id="cd02440">
    <property type="entry name" value="AdoMet_MTases"/>
    <property type="match status" value="1"/>
</dbReference>
<dbReference type="PANTHER" id="PTHR43591">
    <property type="entry name" value="METHYLTRANSFERASE"/>
    <property type="match status" value="1"/>
</dbReference>
<proteinExistence type="predicted"/>
<dbReference type="OrthoDB" id="10061782at2759"/>
<dbReference type="Gene3D" id="3.40.50.150">
    <property type="entry name" value="Vaccinia Virus protein VP39"/>
    <property type="match status" value="1"/>
</dbReference>